<sequence length="204" mass="22690">MLKHWLFTAPVLPPVIQVNKARRPFVPKNPRMPTFTEDFTSERRSREHIPGNYYVLIIYNHTPMQSHVMPRHNTEKSPSASTSTPRSAALSQSPSPPSSPTSSPAHAPQAFHTTLDDDGADLEYLDASMKSIVYDDDGRAWAWRDCFCEHIDCSGRALREVIKFVDDEGFALSGFDLSSGQKGGQIDDSIEQLTGESVAKLDTI</sequence>
<keyword evidence="3" id="KW-1185">Reference proteome</keyword>
<dbReference type="AlphaFoldDB" id="A0A6A5Y8M1"/>
<protein>
    <submittedName>
        <fullName evidence="2">Uncharacterized protein</fullName>
    </submittedName>
</protein>
<name>A0A6A5Y8M1_9PLEO</name>
<accession>A0A6A5Y8M1</accession>
<reference evidence="2" key="1">
    <citation type="journal article" date="2020" name="Stud. Mycol.">
        <title>101 Dothideomycetes genomes: a test case for predicting lifestyles and emergence of pathogens.</title>
        <authorList>
            <person name="Haridas S."/>
            <person name="Albert R."/>
            <person name="Binder M."/>
            <person name="Bloem J."/>
            <person name="Labutti K."/>
            <person name="Salamov A."/>
            <person name="Andreopoulos B."/>
            <person name="Baker S."/>
            <person name="Barry K."/>
            <person name="Bills G."/>
            <person name="Bluhm B."/>
            <person name="Cannon C."/>
            <person name="Castanera R."/>
            <person name="Culley D."/>
            <person name="Daum C."/>
            <person name="Ezra D."/>
            <person name="Gonzalez J."/>
            <person name="Henrissat B."/>
            <person name="Kuo A."/>
            <person name="Liang C."/>
            <person name="Lipzen A."/>
            <person name="Lutzoni F."/>
            <person name="Magnuson J."/>
            <person name="Mondo S."/>
            <person name="Nolan M."/>
            <person name="Ohm R."/>
            <person name="Pangilinan J."/>
            <person name="Park H.-J."/>
            <person name="Ramirez L."/>
            <person name="Alfaro M."/>
            <person name="Sun H."/>
            <person name="Tritt A."/>
            <person name="Yoshinaga Y."/>
            <person name="Zwiers L.-H."/>
            <person name="Turgeon B."/>
            <person name="Goodwin S."/>
            <person name="Spatafora J."/>
            <person name="Crous P."/>
            <person name="Grigoriev I."/>
        </authorList>
    </citation>
    <scope>NUCLEOTIDE SEQUENCE</scope>
    <source>
        <strain evidence="2">CBS 175.79</strain>
    </source>
</reference>
<evidence type="ECO:0000313" key="2">
    <source>
        <dbReference type="EMBL" id="KAF2021748.1"/>
    </source>
</evidence>
<feature type="compositionally biased region" description="Low complexity" evidence="1">
    <location>
        <begin position="77"/>
        <end position="93"/>
    </location>
</feature>
<dbReference type="EMBL" id="ML978066">
    <property type="protein sequence ID" value="KAF2021748.1"/>
    <property type="molecule type" value="Genomic_DNA"/>
</dbReference>
<proteinExistence type="predicted"/>
<evidence type="ECO:0000313" key="3">
    <source>
        <dbReference type="Proteomes" id="UP000799778"/>
    </source>
</evidence>
<feature type="region of interest" description="Disordered" evidence="1">
    <location>
        <begin position="67"/>
        <end position="113"/>
    </location>
</feature>
<feature type="compositionally biased region" description="Low complexity" evidence="1">
    <location>
        <begin position="100"/>
        <end position="110"/>
    </location>
</feature>
<dbReference type="RefSeq" id="XP_033390087.1">
    <property type="nucleotide sequence ID" value="XM_033522647.1"/>
</dbReference>
<dbReference type="GeneID" id="54280044"/>
<evidence type="ECO:0000256" key="1">
    <source>
        <dbReference type="SAM" id="MobiDB-lite"/>
    </source>
</evidence>
<dbReference type="Proteomes" id="UP000799778">
    <property type="component" value="Unassembled WGS sequence"/>
</dbReference>
<organism evidence="2 3">
    <name type="scientific">Aaosphaeria arxii CBS 175.79</name>
    <dbReference type="NCBI Taxonomy" id="1450172"/>
    <lineage>
        <taxon>Eukaryota</taxon>
        <taxon>Fungi</taxon>
        <taxon>Dikarya</taxon>
        <taxon>Ascomycota</taxon>
        <taxon>Pezizomycotina</taxon>
        <taxon>Dothideomycetes</taxon>
        <taxon>Pleosporomycetidae</taxon>
        <taxon>Pleosporales</taxon>
        <taxon>Pleosporales incertae sedis</taxon>
        <taxon>Aaosphaeria</taxon>
    </lineage>
</organism>
<gene>
    <name evidence="2" type="ORF">BU24DRAFT_27598</name>
</gene>